<organism evidence="2 3">
    <name type="scientific">Jejubacter calystegiae</name>
    <dbReference type="NCBI Taxonomy" id="2579935"/>
    <lineage>
        <taxon>Bacteria</taxon>
        <taxon>Pseudomonadati</taxon>
        <taxon>Pseudomonadota</taxon>
        <taxon>Gammaproteobacteria</taxon>
        <taxon>Enterobacterales</taxon>
        <taxon>Enterobacteriaceae</taxon>
        <taxon>Jejubacter</taxon>
    </lineage>
</organism>
<feature type="signal peptide" evidence="1">
    <location>
        <begin position="1"/>
        <end position="22"/>
    </location>
</feature>
<reference evidence="2 3" key="1">
    <citation type="submission" date="2019-05" db="EMBL/GenBank/DDBJ databases">
        <title>Complete genome sequence of Izhakiella calystegiae KSNA2, an endophyte isolated from beach morning glory (Calystegia soldanella).</title>
        <authorList>
            <person name="Jiang L."/>
            <person name="Jeong J.C."/>
            <person name="Kim C.Y."/>
            <person name="Kim D.H."/>
            <person name="Kim S.W."/>
            <person name="Lee j."/>
        </authorList>
    </citation>
    <scope>NUCLEOTIDE SEQUENCE [LARGE SCALE GENOMIC DNA]</scope>
    <source>
        <strain evidence="2 3">KSNA2</strain>
    </source>
</reference>
<dbReference type="InterPro" id="IPR021675">
    <property type="entry name" value="DUF3261"/>
</dbReference>
<keyword evidence="1" id="KW-0732">Signal</keyword>
<keyword evidence="3" id="KW-1185">Reference proteome</keyword>
<dbReference type="EMBL" id="CP040428">
    <property type="protein sequence ID" value="QCT20917.1"/>
    <property type="molecule type" value="Genomic_DNA"/>
</dbReference>
<dbReference type="Pfam" id="PF11659">
    <property type="entry name" value="DUF3261"/>
    <property type="match status" value="1"/>
</dbReference>
<feature type="chain" id="PRO_5020747109" evidence="1">
    <location>
        <begin position="23"/>
        <end position="193"/>
    </location>
</feature>
<dbReference type="OrthoDB" id="6228084at2"/>
<protein>
    <submittedName>
        <fullName evidence="2">DUF3261 domain-containing protein</fullName>
    </submittedName>
</protein>
<name>A0A4V1G7V0_9ENTR</name>
<dbReference type="Proteomes" id="UP000302163">
    <property type="component" value="Chromosome"/>
</dbReference>
<dbReference type="RefSeq" id="WP_138096979.1">
    <property type="nucleotide sequence ID" value="NZ_CP040428.1"/>
</dbReference>
<sequence>MKGVLRGALLALSLALSACSNHDDSQGRPEAWLKPGVEVTLPAPTQIVPFSAQQLLTAQVDGQTHSLVVVLEADGQRLRLAGLSPLGVRLFSLNYDERGVKTEQAIALPKLPPASQVLADIMLCYWPTAHWQPQLPTGWSLTDKANRRELRDADGVLVETIHYQLQGERRVPTAIDNHGFGYRLTIEQLEGKS</sequence>
<evidence type="ECO:0000313" key="2">
    <source>
        <dbReference type="EMBL" id="QCT20917.1"/>
    </source>
</evidence>
<accession>A0A4V1G7V0</accession>
<evidence type="ECO:0000313" key="3">
    <source>
        <dbReference type="Proteomes" id="UP000302163"/>
    </source>
</evidence>
<proteinExistence type="predicted"/>
<dbReference type="AlphaFoldDB" id="A0A4V1G7V0"/>
<dbReference type="KEGG" id="izh:FEM41_15330"/>
<evidence type="ECO:0000256" key="1">
    <source>
        <dbReference type="SAM" id="SignalP"/>
    </source>
</evidence>
<dbReference type="PROSITE" id="PS51257">
    <property type="entry name" value="PROKAR_LIPOPROTEIN"/>
    <property type="match status" value="1"/>
</dbReference>
<gene>
    <name evidence="2" type="ORF">FEM41_15330</name>
</gene>